<gene>
    <name evidence="18" type="ORF">B0F90DRAFT_1677453</name>
</gene>
<keyword evidence="9" id="KW-0809">Transit peptide</keyword>
<comment type="caution">
    <text evidence="18">The sequence shown here is derived from an EMBL/GenBank/DDBJ whole genome shotgun (WGS) entry which is preliminary data.</text>
</comment>
<evidence type="ECO:0000256" key="15">
    <source>
        <dbReference type="ARBA" id="ARBA00031387"/>
    </source>
</evidence>
<evidence type="ECO:0000256" key="10">
    <source>
        <dbReference type="ARBA" id="ARBA00022982"/>
    </source>
</evidence>
<evidence type="ECO:0000256" key="1">
    <source>
        <dbReference type="ARBA" id="ARBA00003195"/>
    </source>
</evidence>
<dbReference type="AlphaFoldDB" id="A0AAD4MCX3"/>
<dbReference type="InterPro" id="IPR019329">
    <property type="entry name" value="NADH_UbQ_OxRdtase_ESSS_su"/>
</dbReference>
<keyword evidence="12" id="KW-0496">Mitochondrion</keyword>
<reference evidence="18" key="1">
    <citation type="journal article" date="2022" name="New Phytol.">
        <title>Evolutionary transition to the ectomycorrhizal habit in the genomes of a hyperdiverse lineage of mushroom-forming fungi.</title>
        <authorList>
            <person name="Looney B."/>
            <person name="Miyauchi S."/>
            <person name="Morin E."/>
            <person name="Drula E."/>
            <person name="Courty P.E."/>
            <person name="Kohler A."/>
            <person name="Kuo A."/>
            <person name="LaButti K."/>
            <person name="Pangilinan J."/>
            <person name="Lipzen A."/>
            <person name="Riley R."/>
            <person name="Andreopoulos W."/>
            <person name="He G."/>
            <person name="Johnson J."/>
            <person name="Nolan M."/>
            <person name="Tritt A."/>
            <person name="Barry K.W."/>
            <person name="Grigoriev I.V."/>
            <person name="Nagy L.G."/>
            <person name="Hibbett D."/>
            <person name="Henrissat B."/>
            <person name="Matheny P.B."/>
            <person name="Labbe J."/>
            <person name="Martin F.M."/>
        </authorList>
    </citation>
    <scope>NUCLEOTIDE SEQUENCE</scope>
    <source>
        <strain evidence="18">BPL690</strain>
    </source>
</reference>
<evidence type="ECO:0000256" key="5">
    <source>
        <dbReference type="ARBA" id="ARBA00022448"/>
    </source>
</evidence>
<proteinExistence type="inferred from homology"/>
<sequence length="108" mass="12266">MLSTTYLRALSVRARSQAVAKRFASHDAPHYNEPTGYLFGEKPPTPGQKRIKEDWENIWYLGMFGSLGLAALLLYYKPDTSIQGWALKEAKARMETRGEKVQFEPSSL</sequence>
<dbReference type="PANTHER" id="PTHR40637">
    <property type="entry name" value="ESSS SUBUNIT OF NADH:UBIQUINONE OXIDOREDUCTASE (COMPLEX I) PROTEIN"/>
    <property type="match status" value="1"/>
</dbReference>
<keyword evidence="6" id="KW-0679">Respiratory chain</keyword>
<evidence type="ECO:0000256" key="12">
    <source>
        <dbReference type="ARBA" id="ARBA00023128"/>
    </source>
</evidence>
<dbReference type="EMBL" id="WTXG01000001">
    <property type="protein sequence ID" value="KAI0307805.1"/>
    <property type="molecule type" value="Genomic_DNA"/>
</dbReference>
<organism evidence="18 19">
    <name type="scientific">Multifurca ochricompacta</name>
    <dbReference type="NCBI Taxonomy" id="376703"/>
    <lineage>
        <taxon>Eukaryota</taxon>
        <taxon>Fungi</taxon>
        <taxon>Dikarya</taxon>
        <taxon>Basidiomycota</taxon>
        <taxon>Agaricomycotina</taxon>
        <taxon>Agaricomycetes</taxon>
        <taxon>Russulales</taxon>
        <taxon>Russulaceae</taxon>
        <taxon>Multifurca</taxon>
    </lineage>
</organism>
<evidence type="ECO:0000313" key="19">
    <source>
        <dbReference type="Proteomes" id="UP001203297"/>
    </source>
</evidence>
<evidence type="ECO:0000256" key="16">
    <source>
        <dbReference type="ARBA" id="ARBA00046528"/>
    </source>
</evidence>
<keyword evidence="11 17" id="KW-1133">Transmembrane helix</keyword>
<evidence type="ECO:0000313" key="18">
    <source>
        <dbReference type="EMBL" id="KAI0307805.1"/>
    </source>
</evidence>
<dbReference type="PANTHER" id="PTHR40637:SF1">
    <property type="entry name" value="ESSS SUBUNIT OF NADH:UBIQUINONE OXIDOREDUCTASE (COMPLEX I) PROTEIN"/>
    <property type="match status" value="1"/>
</dbReference>
<evidence type="ECO:0000256" key="4">
    <source>
        <dbReference type="ARBA" id="ARBA00018632"/>
    </source>
</evidence>
<evidence type="ECO:0000256" key="14">
    <source>
        <dbReference type="ARBA" id="ARBA00030753"/>
    </source>
</evidence>
<accession>A0AAD4MCX3</accession>
<keyword evidence="19" id="KW-1185">Reference proteome</keyword>
<evidence type="ECO:0000256" key="11">
    <source>
        <dbReference type="ARBA" id="ARBA00022989"/>
    </source>
</evidence>
<evidence type="ECO:0000256" key="6">
    <source>
        <dbReference type="ARBA" id="ARBA00022660"/>
    </source>
</evidence>
<evidence type="ECO:0000256" key="2">
    <source>
        <dbReference type="ARBA" id="ARBA00004434"/>
    </source>
</evidence>
<evidence type="ECO:0000256" key="17">
    <source>
        <dbReference type="SAM" id="Phobius"/>
    </source>
</evidence>
<dbReference type="GO" id="GO:0005743">
    <property type="term" value="C:mitochondrial inner membrane"/>
    <property type="evidence" value="ECO:0007669"/>
    <property type="project" value="UniProtKB-SubCell"/>
</dbReference>
<dbReference type="Pfam" id="PF10183">
    <property type="entry name" value="ESSS"/>
    <property type="match status" value="1"/>
</dbReference>
<protein>
    <recommendedName>
        <fullName evidence="4">NADH dehydrogenase [ubiquinone] 1 beta subcomplex subunit 11, mitochondrial</fullName>
    </recommendedName>
    <alternativeName>
        <fullName evidence="15">Complex I-ESSS</fullName>
    </alternativeName>
    <alternativeName>
        <fullName evidence="14">NADH-ubiquinone oxidoreductase ESSS subunit</fullName>
    </alternativeName>
</protein>
<evidence type="ECO:0000256" key="3">
    <source>
        <dbReference type="ARBA" id="ARBA00008915"/>
    </source>
</evidence>
<feature type="transmembrane region" description="Helical" evidence="17">
    <location>
        <begin position="58"/>
        <end position="76"/>
    </location>
</feature>
<evidence type="ECO:0000256" key="7">
    <source>
        <dbReference type="ARBA" id="ARBA00022692"/>
    </source>
</evidence>
<comment type="function">
    <text evidence="1">Accessory subunit of the mitochondrial membrane respiratory chain NADH dehydrogenase (Complex I), that is believed not to be involved in catalysis. Complex I functions in the transfer of electrons from NADH to the respiratory chain. The immediate electron acceptor for the enzyme is believed to be ubiquinone.</text>
</comment>
<keyword evidence="7 17" id="KW-0812">Transmembrane</keyword>
<evidence type="ECO:0000256" key="13">
    <source>
        <dbReference type="ARBA" id="ARBA00023136"/>
    </source>
</evidence>
<comment type="similarity">
    <text evidence="3">Belongs to the complex I NDUFB11 subunit family.</text>
</comment>
<dbReference type="Proteomes" id="UP001203297">
    <property type="component" value="Unassembled WGS sequence"/>
</dbReference>
<keyword evidence="8" id="KW-0999">Mitochondrion inner membrane</keyword>
<name>A0AAD4MCX3_9AGAM</name>
<keyword evidence="5" id="KW-0813">Transport</keyword>
<keyword evidence="10" id="KW-0249">Electron transport</keyword>
<evidence type="ECO:0000256" key="8">
    <source>
        <dbReference type="ARBA" id="ARBA00022792"/>
    </source>
</evidence>
<keyword evidence="13 17" id="KW-0472">Membrane</keyword>
<comment type="subunit">
    <text evidence="16">Complex I is composed of 45 different subunits. Interacts with BCAP31.</text>
</comment>
<evidence type="ECO:0000256" key="9">
    <source>
        <dbReference type="ARBA" id="ARBA00022946"/>
    </source>
</evidence>
<comment type="subcellular location">
    <subcellularLocation>
        <location evidence="2">Mitochondrion inner membrane</location>
        <topology evidence="2">Single-pass membrane protein</topology>
    </subcellularLocation>
</comment>